<proteinExistence type="predicted"/>
<dbReference type="AlphaFoldDB" id="A0A2P2PF24"/>
<sequence length="18" mass="2042">MTTLIDVSDAITRSVTRY</sequence>
<organism evidence="1">
    <name type="scientific">Rhizophora mucronata</name>
    <name type="common">Asiatic mangrove</name>
    <dbReference type="NCBI Taxonomy" id="61149"/>
    <lineage>
        <taxon>Eukaryota</taxon>
        <taxon>Viridiplantae</taxon>
        <taxon>Streptophyta</taxon>
        <taxon>Embryophyta</taxon>
        <taxon>Tracheophyta</taxon>
        <taxon>Spermatophyta</taxon>
        <taxon>Magnoliopsida</taxon>
        <taxon>eudicotyledons</taxon>
        <taxon>Gunneridae</taxon>
        <taxon>Pentapetalae</taxon>
        <taxon>rosids</taxon>
        <taxon>fabids</taxon>
        <taxon>Malpighiales</taxon>
        <taxon>Rhizophoraceae</taxon>
        <taxon>Rhizophora</taxon>
    </lineage>
</organism>
<evidence type="ECO:0000313" key="1">
    <source>
        <dbReference type="EMBL" id="MBX53333.1"/>
    </source>
</evidence>
<protein>
    <submittedName>
        <fullName evidence="1">Uncharacterized protein</fullName>
    </submittedName>
</protein>
<name>A0A2P2PF24_RHIMU</name>
<reference evidence="1" key="1">
    <citation type="submission" date="2018-02" db="EMBL/GenBank/DDBJ databases">
        <title>Rhizophora mucronata_Transcriptome.</title>
        <authorList>
            <person name="Meera S.P."/>
            <person name="Sreeshan A."/>
            <person name="Augustine A."/>
        </authorList>
    </citation>
    <scope>NUCLEOTIDE SEQUENCE</scope>
    <source>
        <tissue evidence="1">Leaf</tissue>
    </source>
</reference>
<dbReference type="EMBL" id="GGEC01072849">
    <property type="protein sequence ID" value="MBX53333.1"/>
    <property type="molecule type" value="Transcribed_RNA"/>
</dbReference>
<accession>A0A2P2PF24</accession>